<dbReference type="AlphaFoldDB" id="A0ABD6ALC3"/>
<dbReference type="EMBL" id="JBHTBL010000008">
    <property type="protein sequence ID" value="MFC7325050.1"/>
    <property type="molecule type" value="Genomic_DNA"/>
</dbReference>
<evidence type="ECO:0000313" key="3">
    <source>
        <dbReference type="Proteomes" id="UP001596545"/>
    </source>
</evidence>
<evidence type="ECO:0000256" key="1">
    <source>
        <dbReference type="SAM" id="MobiDB-lite"/>
    </source>
</evidence>
<dbReference type="Proteomes" id="UP001596545">
    <property type="component" value="Unassembled WGS sequence"/>
</dbReference>
<sequence>MPRAVLLACPVCDAVLAIRSKRAEVSKRSLRATAKRHLIEHELIESKAAIRKHAVAANAVEVIVSPEEYQRLPVDEWTDRDAAGIPDDAVSGHEFGSDGVGSSSDPAVETGSPRSASKEGPSQ</sequence>
<organism evidence="2 3">
    <name type="scientific">Halorubrum rutilum</name>
    <dbReference type="NCBI Taxonomy" id="1364933"/>
    <lineage>
        <taxon>Archaea</taxon>
        <taxon>Methanobacteriati</taxon>
        <taxon>Methanobacteriota</taxon>
        <taxon>Stenosarchaea group</taxon>
        <taxon>Halobacteria</taxon>
        <taxon>Halobacteriales</taxon>
        <taxon>Haloferacaceae</taxon>
        <taxon>Halorubrum</taxon>
    </lineage>
</organism>
<name>A0ABD6ALC3_9EURY</name>
<feature type="compositionally biased region" description="Polar residues" evidence="1">
    <location>
        <begin position="112"/>
        <end position="123"/>
    </location>
</feature>
<dbReference type="RefSeq" id="WP_256409238.1">
    <property type="nucleotide sequence ID" value="NZ_JANHDN010000004.1"/>
</dbReference>
<feature type="region of interest" description="Disordered" evidence="1">
    <location>
        <begin position="75"/>
        <end position="123"/>
    </location>
</feature>
<gene>
    <name evidence="2" type="ORF">ACFQMF_10725</name>
</gene>
<comment type="caution">
    <text evidence="2">The sequence shown here is derived from an EMBL/GenBank/DDBJ whole genome shotgun (WGS) entry which is preliminary data.</text>
</comment>
<reference evidence="2 3" key="1">
    <citation type="journal article" date="2019" name="Int. J. Syst. Evol. Microbiol.">
        <title>The Global Catalogue of Microorganisms (GCM) 10K type strain sequencing project: providing services to taxonomists for standard genome sequencing and annotation.</title>
        <authorList>
            <consortium name="The Broad Institute Genomics Platform"/>
            <consortium name="The Broad Institute Genome Sequencing Center for Infectious Disease"/>
            <person name="Wu L."/>
            <person name="Ma J."/>
        </authorList>
    </citation>
    <scope>NUCLEOTIDE SEQUENCE [LARGE SCALE GENOMIC DNA]</scope>
    <source>
        <strain evidence="2 3">CGMCC 1.12554</strain>
    </source>
</reference>
<protein>
    <submittedName>
        <fullName evidence="2">Uncharacterized protein</fullName>
    </submittedName>
</protein>
<accession>A0ABD6ALC3</accession>
<keyword evidence="3" id="KW-1185">Reference proteome</keyword>
<evidence type="ECO:0000313" key="2">
    <source>
        <dbReference type="EMBL" id="MFC7325050.1"/>
    </source>
</evidence>
<proteinExistence type="predicted"/>